<dbReference type="Gene3D" id="3.60.120.10">
    <property type="entry name" value="Anthranilate synthase"/>
    <property type="match status" value="1"/>
</dbReference>
<protein>
    <submittedName>
        <fullName evidence="2">Chorismate-binding protein</fullName>
    </submittedName>
</protein>
<dbReference type="InterPro" id="IPR015890">
    <property type="entry name" value="Chorismate_C"/>
</dbReference>
<reference evidence="2" key="1">
    <citation type="journal article" date="2021" name="PeerJ">
        <title>Extensive microbial diversity within the chicken gut microbiome revealed by metagenomics and culture.</title>
        <authorList>
            <person name="Gilroy R."/>
            <person name="Ravi A."/>
            <person name="Getino M."/>
            <person name="Pursley I."/>
            <person name="Horton D.L."/>
            <person name="Alikhan N.F."/>
            <person name="Baker D."/>
            <person name="Gharbi K."/>
            <person name="Hall N."/>
            <person name="Watson M."/>
            <person name="Adriaenssens E.M."/>
            <person name="Foster-Nyarko E."/>
            <person name="Jarju S."/>
            <person name="Secka A."/>
            <person name="Antonio M."/>
            <person name="Oren A."/>
            <person name="Chaudhuri R.R."/>
            <person name="La Ragione R."/>
            <person name="Hildebrand F."/>
            <person name="Pallen M.J."/>
        </authorList>
    </citation>
    <scope>NUCLEOTIDE SEQUENCE</scope>
    <source>
        <strain evidence="2">378</strain>
    </source>
</reference>
<dbReference type="InterPro" id="IPR005801">
    <property type="entry name" value="ADC_synthase"/>
</dbReference>
<evidence type="ECO:0000313" key="2">
    <source>
        <dbReference type="EMBL" id="MBU3844671.1"/>
    </source>
</evidence>
<gene>
    <name evidence="2" type="ORF">H9847_07375</name>
</gene>
<proteinExistence type="predicted"/>
<dbReference type="EMBL" id="JAHLFE010000149">
    <property type="protein sequence ID" value="MBU3844671.1"/>
    <property type="molecule type" value="Genomic_DNA"/>
</dbReference>
<evidence type="ECO:0000259" key="1">
    <source>
        <dbReference type="Pfam" id="PF00425"/>
    </source>
</evidence>
<feature type="domain" description="Chorismate-utilising enzyme C-terminal" evidence="1">
    <location>
        <begin position="154"/>
        <end position="424"/>
    </location>
</feature>
<dbReference type="AlphaFoldDB" id="A0A948TGL1"/>
<evidence type="ECO:0000313" key="3">
    <source>
        <dbReference type="Proteomes" id="UP000733611"/>
    </source>
</evidence>
<dbReference type="Proteomes" id="UP000733611">
    <property type="component" value="Unassembled WGS sequence"/>
</dbReference>
<sequence>MSVDELSPWTKPIDTWNEIEVRLIDYLNIYLRNLQRDEVSFALYRLPLQNEPFLVIQRSQVQTYSSLISLDVSPQNGFLFAPFAITDDHPALLIAPEEVYSDTYSIARTAFKGVRADRPWIDQLDAVPLQHIQDHKDLPVFLSSDFADKQSALKRYRYCFSNFHYRVKNGDFRKLVLSRLYNVRAYEVHPVQIFARACEAYPNMLVSMVYTPISGLWLGATPELLVRGEPGRYNTMSMAGTMSILDLPASIVKGDVVQDLSTFYWSDKNKEEQQIVTDYITATLARLNAKFTCSAPFTSQAGELVHLKTDFLFSLPVGTSLGVLCDALHPNPAVCGLPRREAREFITTTEYDDRSYYSGLLGPWQPTRTSHIYANLRCMQLLPSHESLVGSSLYSKAMQVSLYAGGGIMPESDAMDEFEETCNKMECMSRFLFKSPEPEESTPHSSFAAFAGQ</sequence>
<dbReference type="Pfam" id="PF00425">
    <property type="entry name" value="Chorismate_bind"/>
    <property type="match status" value="1"/>
</dbReference>
<name>A0A948TGL1_9GAMM</name>
<organism evidence="2 3">
    <name type="scientific">Candidatus Anaerobiospirillum pullicola</name>
    <dbReference type="NCBI Taxonomy" id="2838451"/>
    <lineage>
        <taxon>Bacteria</taxon>
        <taxon>Pseudomonadati</taxon>
        <taxon>Pseudomonadota</taxon>
        <taxon>Gammaproteobacteria</taxon>
        <taxon>Aeromonadales</taxon>
        <taxon>Succinivibrionaceae</taxon>
        <taxon>Anaerobiospirillum</taxon>
    </lineage>
</organism>
<accession>A0A948TGL1</accession>
<dbReference type="SUPFAM" id="SSF56322">
    <property type="entry name" value="ADC synthase"/>
    <property type="match status" value="1"/>
</dbReference>
<dbReference type="PANTHER" id="PTHR42839">
    <property type="entry name" value="ISOCHORISMATE SYNTHASE ENTC"/>
    <property type="match status" value="1"/>
</dbReference>
<comment type="caution">
    <text evidence="2">The sequence shown here is derived from an EMBL/GenBank/DDBJ whole genome shotgun (WGS) entry which is preliminary data.</text>
</comment>
<dbReference type="PANTHER" id="PTHR42839:SF2">
    <property type="entry name" value="ISOCHORISMATE SYNTHASE ENTC"/>
    <property type="match status" value="1"/>
</dbReference>
<reference evidence="2" key="2">
    <citation type="submission" date="2021-04" db="EMBL/GenBank/DDBJ databases">
        <authorList>
            <person name="Gilroy R."/>
        </authorList>
    </citation>
    <scope>NUCLEOTIDE SEQUENCE</scope>
    <source>
        <strain evidence="2">378</strain>
    </source>
</reference>